<dbReference type="InterPro" id="IPR017476">
    <property type="entry name" value="UDP-Glc/GDP-Man"/>
</dbReference>
<feature type="binding site" evidence="10">
    <location>
        <begin position="150"/>
        <end position="153"/>
    </location>
    <ligand>
        <name>substrate</name>
    </ligand>
</feature>
<dbReference type="InterPro" id="IPR014027">
    <property type="entry name" value="UDP-Glc/GDP-Man_DH_C"/>
</dbReference>
<feature type="active site" description="Nucleophile" evidence="9">
    <location>
        <position position="261"/>
    </location>
</feature>
<feature type="binding site" evidence="10">
    <location>
        <position position="258"/>
    </location>
    <ligand>
        <name>substrate</name>
    </ligand>
</feature>
<reference evidence="13 14" key="1">
    <citation type="submission" date="2019-02" db="EMBL/GenBank/DDBJ databases">
        <title>Deep-cultivation of Planctomycetes and their phenomic and genomic characterization uncovers novel biology.</title>
        <authorList>
            <person name="Wiegand S."/>
            <person name="Jogler M."/>
            <person name="Boedeker C."/>
            <person name="Pinto D."/>
            <person name="Vollmers J."/>
            <person name="Rivas-Marin E."/>
            <person name="Kohn T."/>
            <person name="Peeters S.H."/>
            <person name="Heuer A."/>
            <person name="Rast P."/>
            <person name="Oberbeckmann S."/>
            <person name="Bunk B."/>
            <person name="Jeske O."/>
            <person name="Meyerdierks A."/>
            <person name="Storesund J.E."/>
            <person name="Kallscheuer N."/>
            <person name="Luecker S."/>
            <person name="Lage O.M."/>
            <person name="Pohl T."/>
            <person name="Merkel B.J."/>
            <person name="Hornburger P."/>
            <person name="Mueller R.-W."/>
            <person name="Bruemmer F."/>
            <person name="Labrenz M."/>
            <person name="Spormann A.M."/>
            <person name="Op den Camp H."/>
            <person name="Overmann J."/>
            <person name="Amann R."/>
            <person name="Jetten M.S.M."/>
            <person name="Mascher T."/>
            <person name="Medema M.H."/>
            <person name="Devos D.P."/>
            <person name="Kaster A.-K."/>
            <person name="Ovreas L."/>
            <person name="Rohde M."/>
            <person name="Galperin M.Y."/>
            <person name="Jogler C."/>
        </authorList>
    </citation>
    <scope>NUCLEOTIDE SEQUENCE [LARGE SCALE GENOMIC DNA]</scope>
    <source>
        <strain evidence="13 14">FF011L</strain>
    </source>
</reference>
<keyword evidence="5 8" id="KW-0560">Oxidoreductase</keyword>
<evidence type="ECO:0000313" key="13">
    <source>
        <dbReference type="EMBL" id="QDS96711.1"/>
    </source>
</evidence>
<dbReference type="Pfam" id="PF03720">
    <property type="entry name" value="UDPG_MGDP_dh_C"/>
    <property type="match status" value="1"/>
</dbReference>
<feature type="binding site" evidence="10">
    <location>
        <position position="205"/>
    </location>
    <ligand>
        <name>substrate</name>
    </ligand>
</feature>
<dbReference type="Gene3D" id="3.40.50.720">
    <property type="entry name" value="NAD(P)-binding Rossmann-like Domain"/>
    <property type="match status" value="2"/>
</dbReference>
<dbReference type="AlphaFoldDB" id="A0A517MPA3"/>
<evidence type="ECO:0000256" key="3">
    <source>
        <dbReference type="ARBA" id="ARBA00012954"/>
    </source>
</evidence>
<evidence type="ECO:0000256" key="11">
    <source>
        <dbReference type="PIRSR" id="PIRSR500134-3"/>
    </source>
</evidence>
<evidence type="ECO:0000256" key="8">
    <source>
        <dbReference type="PIRNR" id="PIRNR000124"/>
    </source>
</evidence>
<feature type="binding site" evidence="11">
    <location>
        <position position="30"/>
    </location>
    <ligand>
        <name>NAD(+)</name>
        <dbReference type="ChEBI" id="CHEBI:57540"/>
    </ligand>
</feature>
<gene>
    <name evidence="13" type="primary">tuaD</name>
    <name evidence="13" type="ORF">FF011L_55230</name>
</gene>
<evidence type="ECO:0000256" key="6">
    <source>
        <dbReference type="ARBA" id="ARBA00023027"/>
    </source>
</evidence>
<feature type="binding site" evidence="11">
    <location>
        <position position="121"/>
    </location>
    <ligand>
        <name>NAD(+)</name>
        <dbReference type="ChEBI" id="CHEBI:57540"/>
    </ligand>
</feature>
<feature type="binding site" evidence="11">
    <location>
        <position position="35"/>
    </location>
    <ligand>
        <name>NAD(+)</name>
        <dbReference type="ChEBI" id="CHEBI:57540"/>
    </ligand>
</feature>
<feature type="binding site" evidence="11">
    <location>
        <position position="329"/>
    </location>
    <ligand>
        <name>NAD(+)</name>
        <dbReference type="ChEBI" id="CHEBI:57540"/>
    </ligand>
</feature>
<evidence type="ECO:0000256" key="4">
    <source>
        <dbReference type="ARBA" id="ARBA00015132"/>
    </source>
</evidence>
<dbReference type="UniPathway" id="UPA00038">
    <property type="reaction ID" value="UER00491"/>
</dbReference>
<protein>
    <recommendedName>
        <fullName evidence="4 8">UDP-glucose 6-dehydrogenase</fullName>
        <ecNumber evidence="3 8">1.1.1.22</ecNumber>
    </recommendedName>
</protein>
<dbReference type="GO" id="GO:0003979">
    <property type="term" value="F:UDP-glucose 6-dehydrogenase activity"/>
    <property type="evidence" value="ECO:0007669"/>
    <property type="project" value="UniProtKB-EC"/>
</dbReference>
<accession>A0A517MPA3</accession>
<dbReference type="InterPro" id="IPR028357">
    <property type="entry name" value="UDPglc_DH_bac"/>
</dbReference>
<dbReference type="InterPro" id="IPR001732">
    <property type="entry name" value="UDP-Glc/GDP-Man_DH_N"/>
</dbReference>
<dbReference type="PANTHER" id="PTHR43750">
    <property type="entry name" value="UDP-GLUCOSE 6-DEHYDROGENASE TUAD"/>
    <property type="match status" value="1"/>
</dbReference>
<dbReference type="SUPFAM" id="SSF51735">
    <property type="entry name" value="NAD(P)-binding Rossmann-fold domains"/>
    <property type="match status" value="1"/>
</dbReference>
<dbReference type="Gene3D" id="1.20.5.100">
    <property type="entry name" value="Cytochrome c1, transmembrane anchor, C-terminal"/>
    <property type="match status" value="1"/>
</dbReference>
<evidence type="ECO:0000256" key="9">
    <source>
        <dbReference type="PIRSR" id="PIRSR500134-1"/>
    </source>
</evidence>
<feature type="binding site" evidence="10">
    <location>
        <position position="322"/>
    </location>
    <ligand>
        <name>substrate</name>
    </ligand>
</feature>
<organism evidence="13 14">
    <name type="scientific">Roseimaritima multifibrata</name>
    <dbReference type="NCBI Taxonomy" id="1930274"/>
    <lineage>
        <taxon>Bacteria</taxon>
        <taxon>Pseudomonadati</taxon>
        <taxon>Planctomycetota</taxon>
        <taxon>Planctomycetia</taxon>
        <taxon>Pirellulales</taxon>
        <taxon>Pirellulaceae</taxon>
        <taxon>Roseimaritima</taxon>
    </lineage>
</organism>
<feature type="binding site" evidence="10">
    <location>
        <begin position="250"/>
        <end position="254"/>
    </location>
    <ligand>
        <name>substrate</name>
    </ligand>
</feature>
<feature type="binding site" evidence="11">
    <location>
        <position position="86"/>
    </location>
    <ligand>
        <name>NAD(+)</name>
        <dbReference type="ChEBI" id="CHEBI:57540"/>
    </ligand>
</feature>
<dbReference type="EC" id="1.1.1.22" evidence="3 8"/>
<evidence type="ECO:0000256" key="2">
    <source>
        <dbReference type="ARBA" id="ARBA00006601"/>
    </source>
</evidence>
<dbReference type="Proteomes" id="UP000320672">
    <property type="component" value="Chromosome"/>
</dbReference>
<dbReference type="RefSeq" id="WP_145354800.1">
    <property type="nucleotide sequence ID" value="NZ_CP036262.1"/>
</dbReference>
<keyword evidence="6 8" id="KW-0520">NAD</keyword>
<dbReference type="InterPro" id="IPR036291">
    <property type="entry name" value="NAD(P)-bd_dom_sf"/>
</dbReference>
<comment type="similarity">
    <text evidence="2 8">Belongs to the UDP-glucose/GDP-mannose dehydrogenase family.</text>
</comment>
<feature type="binding site" evidence="11">
    <location>
        <position position="264"/>
    </location>
    <ligand>
        <name>NAD(+)</name>
        <dbReference type="ChEBI" id="CHEBI:57540"/>
    </ligand>
</feature>
<dbReference type="NCBIfam" id="TIGR03026">
    <property type="entry name" value="NDP-sugDHase"/>
    <property type="match status" value="1"/>
</dbReference>
<evidence type="ECO:0000259" key="12">
    <source>
        <dbReference type="SMART" id="SM00984"/>
    </source>
</evidence>
<evidence type="ECO:0000256" key="10">
    <source>
        <dbReference type="PIRSR" id="PIRSR500134-2"/>
    </source>
</evidence>
<sequence>MKIAMIGTGYVGLVTGTCFADSGNEVACVDIDETKIARLREGKVPIYEPGLTELVIRNSESGRLTFTTDLKAAVSSSRIIYLAVGTPPAADGSADLTALKGVVDAMAPHLTADAIVVTKSTVPVGTNQFIYERLEELLGRQVDVASNPEFLKEGAAIDDFMKPDRVVVGVRRPEVGEVLAELYRPFLRTDHPFLTMSPQSAELTKYVANALLSTKISFINEMANLCEHMGGDINDVRRGIGHDSRIGFAFLFPGVGYGGSCFPKDVRALASMARDQGLNPRIMDAVDEVNQHQKTILVSKIDQHFKTDIAGKRFAIWGLAFKPQTDDIREAPALTLIDYLLENGALPQVHDPEASENIRAIYGSKLIYCESAMDALNGADALAINTEWKAYHNPNFEEMRSRMNGHIVFDGRNLYEPEKMVERGFSYHSIGRPAVYSDAPQ</sequence>
<dbReference type="PIRSF" id="PIRSF000124">
    <property type="entry name" value="UDPglc_GDPman_dh"/>
    <property type="match status" value="1"/>
</dbReference>
<evidence type="ECO:0000256" key="1">
    <source>
        <dbReference type="ARBA" id="ARBA00004701"/>
    </source>
</evidence>
<dbReference type="SUPFAM" id="SSF48179">
    <property type="entry name" value="6-phosphogluconate dehydrogenase C-terminal domain-like"/>
    <property type="match status" value="1"/>
</dbReference>
<feature type="binding site" evidence="11">
    <location>
        <position position="153"/>
    </location>
    <ligand>
        <name>NAD(+)</name>
        <dbReference type="ChEBI" id="CHEBI:57540"/>
    </ligand>
</feature>
<name>A0A517MPA3_9BACT</name>
<evidence type="ECO:0000256" key="7">
    <source>
        <dbReference type="ARBA" id="ARBA00047473"/>
    </source>
</evidence>
<proteinExistence type="inferred from homology"/>
<dbReference type="InterPro" id="IPR008927">
    <property type="entry name" value="6-PGluconate_DH-like_C_sf"/>
</dbReference>
<comment type="catalytic activity">
    <reaction evidence="7 8">
        <text>UDP-alpha-D-glucose + 2 NAD(+) + H2O = UDP-alpha-D-glucuronate + 2 NADH + 3 H(+)</text>
        <dbReference type="Rhea" id="RHEA:23596"/>
        <dbReference type="ChEBI" id="CHEBI:15377"/>
        <dbReference type="ChEBI" id="CHEBI:15378"/>
        <dbReference type="ChEBI" id="CHEBI:57540"/>
        <dbReference type="ChEBI" id="CHEBI:57945"/>
        <dbReference type="ChEBI" id="CHEBI:58052"/>
        <dbReference type="ChEBI" id="CHEBI:58885"/>
        <dbReference type="EC" id="1.1.1.22"/>
    </reaction>
</comment>
<dbReference type="InterPro" id="IPR036220">
    <property type="entry name" value="UDP-Glc/GDP-Man_DH_C_sf"/>
</dbReference>
<dbReference type="Pfam" id="PF03721">
    <property type="entry name" value="UDPG_MGDP_dh_N"/>
    <property type="match status" value="1"/>
</dbReference>
<dbReference type="SMART" id="SM00984">
    <property type="entry name" value="UDPG_MGDP_dh_C"/>
    <property type="match status" value="1"/>
</dbReference>
<dbReference type="GO" id="GO:0000271">
    <property type="term" value="P:polysaccharide biosynthetic process"/>
    <property type="evidence" value="ECO:0007669"/>
    <property type="project" value="InterPro"/>
</dbReference>
<evidence type="ECO:0000313" key="14">
    <source>
        <dbReference type="Proteomes" id="UP000320672"/>
    </source>
</evidence>
<dbReference type="InterPro" id="IPR014026">
    <property type="entry name" value="UDP-Glc/GDP-Man_DH_dimer"/>
</dbReference>
<dbReference type="OrthoDB" id="9803238at2"/>
<dbReference type="GO" id="GO:0051287">
    <property type="term" value="F:NAD binding"/>
    <property type="evidence" value="ECO:0007669"/>
    <property type="project" value="InterPro"/>
</dbReference>
<dbReference type="Pfam" id="PF00984">
    <property type="entry name" value="UDPG_MGDP_dh"/>
    <property type="match status" value="1"/>
</dbReference>
<comment type="pathway">
    <text evidence="1">Nucleotide-sugar biosynthesis; UDP-alpha-D-glucuronate biosynthesis; UDP-alpha-D-glucuronate from UDP-alpha-D-glucose: step 1/1.</text>
</comment>
<keyword evidence="14" id="KW-1185">Reference proteome</keyword>
<dbReference type="SUPFAM" id="SSF52413">
    <property type="entry name" value="UDP-glucose/GDP-mannose dehydrogenase C-terminal domain"/>
    <property type="match status" value="1"/>
</dbReference>
<feature type="domain" description="UDP-glucose/GDP-mannose dehydrogenase C-terminal" evidence="12">
    <location>
        <begin position="315"/>
        <end position="417"/>
    </location>
</feature>
<evidence type="ECO:0000256" key="5">
    <source>
        <dbReference type="ARBA" id="ARBA00023002"/>
    </source>
</evidence>
<dbReference type="GO" id="GO:0006065">
    <property type="term" value="P:UDP-glucuronate biosynthetic process"/>
    <property type="evidence" value="ECO:0007669"/>
    <property type="project" value="UniProtKB-UniPathway"/>
</dbReference>
<dbReference type="PANTHER" id="PTHR43750:SF3">
    <property type="entry name" value="UDP-GLUCOSE 6-DEHYDROGENASE TUAD"/>
    <property type="match status" value="1"/>
</dbReference>
<dbReference type="PIRSF" id="PIRSF500134">
    <property type="entry name" value="UDPglc_DH_bac"/>
    <property type="match status" value="1"/>
</dbReference>
<dbReference type="EMBL" id="CP036262">
    <property type="protein sequence ID" value="QDS96711.1"/>
    <property type="molecule type" value="Genomic_DNA"/>
</dbReference>
<dbReference type="KEGG" id="rml:FF011L_55230"/>